<dbReference type="OMA" id="ATRMHIG"/>
<reference evidence="2" key="2">
    <citation type="submission" date="2018-04" db="EMBL/GenBank/DDBJ databases">
        <title>OnivRS2 (Oryza nivara Reference Sequence Version 2).</title>
        <authorList>
            <person name="Zhang J."/>
            <person name="Kudrna D."/>
            <person name="Lee S."/>
            <person name="Talag J."/>
            <person name="Rajasekar S."/>
            <person name="Welchert J."/>
            <person name="Hsing Y.-I."/>
            <person name="Wing R.A."/>
        </authorList>
    </citation>
    <scope>NUCLEOTIDE SEQUENCE [LARGE SCALE GENOMIC DNA]</scope>
    <source>
        <strain evidence="2">SL10</strain>
    </source>
</reference>
<dbReference type="HOGENOM" id="CLU_2516205_0_0_1"/>
<dbReference type="AlphaFoldDB" id="A0A0E0GTH7"/>
<name>A0A0E0GTH7_ORYNI</name>
<organism evidence="2">
    <name type="scientific">Oryza nivara</name>
    <name type="common">Indian wild rice</name>
    <name type="synonym">Oryza sativa f. spontanea</name>
    <dbReference type="NCBI Taxonomy" id="4536"/>
    <lineage>
        <taxon>Eukaryota</taxon>
        <taxon>Viridiplantae</taxon>
        <taxon>Streptophyta</taxon>
        <taxon>Embryophyta</taxon>
        <taxon>Tracheophyta</taxon>
        <taxon>Spermatophyta</taxon>
        <taxon>Magnoliopsida</taxon>
        <taxon>Liliopsida</taxon>
        <taxon>Poales</taxon>
        <taxon>Poaceae</taxon>
        <taxon>BOP clade</taxon>
        <taxon>Oryzoideae</taxon>
        <taxon>Oryzeae</taxon>
        <taxon>Oryzinae</taxon>
        <taxon>Oryza</taxon>
    </lineage>
</organism>
<accession>A0A0E0GTH7</accession>
<proteinExistence type="predicted"/>
<dbReference type="Gramene" id="ONIVA03G35000.1">
    <property type="protein sequence ID" value="ONIVA03G35000.1"/>
    <property type="gene ID" value="ONIVA03G35000"/>
</dbReference>
<reference evidence="2" key="1">
    <citation type="submission" date="2015-04" db="UniProtKB">
        <authorList>
            <consortium name="EnsemblPlants"/>
        </authorList>
    </citation>
    <scope>IDENTIFICATION</scope>
    <source>
        <strain evidence="2">SL10</strain>
    </source>
</reference>
<dbReference type="EnsemblPlants" id="ONIVA03G35000.1">
    <property type="protein sequence ID" value="ONIVA03G35000.1"/>
    <property type="gene ID" value="ONIVA03G35000"/>
</dbReference>
<evidence type="ECO:0000313" key="3">
    <source>
        <dbReference type="Proteomes" id="UP000006591"/>
    </source>
</evidence>
<evidence type="ECO:0000313" key="2">
    <source>
        <dbReference type="EnsemblPlants" id="ONIVA03G35000.1"/>
    </source>
</evidence>
<sequence>MANIVSDLATGSTPLEADGSIDPPPLSLSLLSVPTDSGSVLHKTGTINAATTGVTTINVATRMHIGSGSIIPEAGIVVVAAPEVVGRR</sequence>
<protein>
    <submittedName>
        <fullName evidence="2">Uncharacterized protein</fullName>
    </submittedName>
</protein>
<evidence type="ECO:0000256" key="1">
    <source>
        <dbReference type="SAM" id="MobiDB-lite"/>
    </source>
</evidence>
<feature type="region of interest" description="Disordered" evidence="1">
    <location>
        <begin position="1"/>
        <end position="22"/>
    </location>
</feature>
<keyword evidence="3" id="KW-1185">Reference proteome</keyword>
<dbReference type="Proteomes" id="UP000006591">
    <property type="component" value="Chromosome 3"/>
</dbReference>